<evidence type="ECO:0000256" key="3">
    <source>
        <dbReference type="ARBA" id="ARBA00022723"/>
    </source>
</evidence>
<evidence type="ECO:0000259" key="8">
    <source>
        <dbReference type="PROSITE" id="PS51747"/>
    </source>
</evidence>
<comment type="similarity">
    <text evidence="7">Belongs to the cytidine and deoxycytidylate deaminase family.</text>
</comment>
<dbReference type="GO" id="GO:0052717">
    <property type="term" value="F:tRNA-specific adenosine-34 deaminase activity"/>
    <property type="evidence" value="ECO:0007669"/>
    <property type="project" value="UniProtKB-UniRule"/>
</dbReference>
<organism evidence="9 10">
    <name type="scientific">Ferrimonas sediminicola</name>
    <dbReference type="NCBI Taxonomy" id="2569538"/>
    <lineage>
        <taxon>Bacteria</taxon>
        <taxon>Pseudomonadati</taxon>
        <taxon>Pseudomonadota</taxon>
        <taxon>Gammaproteobacteria</taxon>
        <taxon>Alteromonadales</taxon>
        <taxon>Ferrimonadaceae</taxon>
        <taxon>Ferrimonas</taxon>
    </lineage>
</organism>
<dbReference type="RefSeq" id="WP_136851302.1">
    <property type="nucleotide sequence ID" value="NZ_SWCI01000001.1"/>
</dbReference>
<dbReference type="OrthoDB" id="9802676at2"/>
<accession>A0A4U1BJM3</accession>
<evidence type="ECO:0000313" key="10">
    <source>
        <dbReference type="Proteomes" id="UP000305674"/>
    </source>
</evidence>
<evidence type="ECO:0000256" key="6">
    <source>
        <dbReference type="ARBA" id="ARBA00048045"/>
    </source>
</evidence>
<dbReference type="HAMAP" id="MF_00972">
    <property type="entry name" value="tRNA_aden_deaminase"/>
    <property type="match status" value="1"/>
</dbReference>
<comment type="catalytic activity">
    <reaction evidence="6 7">
        <text>adenosine(34) in tRNA + H2O + H(+) = inosine(34) in tRNA + NH4(+)</text>
        <dbReference type="Rhea" id="RHEA:43168"/>
        <dbReference type="Rhea" id="RHEA-COMP:10373"/>
        <dbReference type="Rhea" id="RHEA-COMP:10374"/>
        <dbReference type="ChEBI" id="CHEBI:15377"/>
        <dbReference type="ChEBI" id="CHEBI:15378"/>
        <dbReference type="ChEBI" id="CHEBI:28938"/>
        <dbReference type="ChEBI" id="CHEBI:74411"/>
        <dbReference type="ChEBI" id="CHEBI:82852"/>
        <dbReference type="EC" id="3.5.4.33"/>
    </reaction>
</comment>
<name>A0A4U1BJM3_9GAMM</name>
<dbReference type="EC" id="3.5.4.33" evidence="7"/>
<evidence type="ECO:0000256" key="4">
    <source>
        <dbReference type="ARBA" id="ARBA00022801"/>
    </source>
</evidence>
<evidence type="ECO:0000313" key="9">
    <source>
        <dbReference type="EMBL" id="TKB51593.1"/>
    </source>
</evidence>
<reference evidence="9 10" key="1">
    <citation type="submission" date="2019-04" db="EMBL/GenBank/DDBJ databases">
        <authorList>
            <person name="Hwang J.C."/>
        </authorList>
    </citation>
    <scope>NUCLEOTIDE SEQUENCE [LARGE SCALE GENOMIC DNA]</scope>
    <source>
        <strain evidence="9 10">IMCC35001</strain>
    </source>
</reference>
<comment type="cofactor">
    <cofactor evidence="7">
        <name>Zn(2+)</name>
        <dbReference type="ChEBI" id="CHEBI:29105"/>
    </cofactor>
    <text evidence="7">Binds 1 zinc ion per subunit.</text>
</comment>
<feature type="binding site" evidence="7">
    <location>
        <position position="64"/>
    </location>
    <ligand>
        <name>Zn(2+)</name>
        <dbReference type="ChEBI" id="CHEBI:29105"/>
        <note>catalytic</note>
    </ligand>
</feature>
<dbReference type="Proteomes" id="UP000305674">
    <property type="component" value="Unassembled WGS sequence"/>
</dbReference>
<protein>
    <recommendedName>
        <fullName evidence="7">tRNA-specific adenosine deaminase</fullName>
        <ecNumber evidence="7">3.5.4.33</ecNumber>
    </recommendedName>
</protein>
<dbReference type="GO" id="GO:0002100">
    <property type="term" value="P:tRNA wobble adenosine to inosine editing"/>
    <property type="evidence" value="ECO:0007669"/>
    <property type="project" value="UniProtKB-UniRule"/>
</dbReference>
<dbReference type="EMBL" id="SWCI01000001">
    <property type="protein sequence ID" value="TKB51593.1"/>
    <property type="molecule type" value="Genomic_DNA"/>
</dbReference>
<dbReference type="InterPro" id="IPR002125">
    <property type="entry name" value="CMP_dCMP_dom"/>
</dbReference>
<feature type="active site" description="Proton donor" evidence="7">
    <location>
        <position position="66"/>
    </location>
</feature>
<dbReference type="PROSITE" id="PS51747">
    <property type="entry name" value="CYT_DCMP_DEAMINASES_2"/>
    <property type="match status" value="1"/>
</dbReference>
<dbReference type="NCBIfam" id="NF008113">
    <property type="entry name" value="PRK10860.1"/>
    <property type="match status" value="1"/>
</dbReference>
<dbReference type="CDD" id="cd01285">
    <property type="entry name" value="nucleoside_deaminase"/>
    <property type="match status" value="1"/>
</dbReference>
<comment type="subunit">
    <text evidence="1 7">Homodimer.</text>
</comment>
<dbReference type="SUPFAM" id="SSF53927">
    <property type="entry name" value="Cytidine deaminase-like"/>
    <property type="match status" value="1"/>
</dbReference>
<evidence type="ECO:0000256" key="5">
    <source>
        <dbReference type="ARBA" id="ARBA00022833"/>
    </source>
</evidence>
<proteinExistence type="inferred from homology"/>
<keyword evidence="4 7" id="KW-0378">Hydrolase</keyword>
<comment type="function">
    <text evidence="7">Catalyzes the deamination of adenosine to inosine at the wobble position 34 of tRNA(Arg2).</text>
</comment>
<keyword evidence="5 7" id="KW-0862">Zinc</keyword>
<sequence length="177" mass="19183">MRSLANGGRGKLDQHQHWMRRAMALAAEAEALGEVPVGAVLVKDGEVLAEGYNRSIVDHDPSAHAEMQCLRQAGARLENYRQLDTTLYVTLEPCPMCAGALVHARVGTLVYGASDPKTGAAGSVMDLLRHPALNHQIEVIEGVLAEPCAQQLSDFFKRRRAEKKALKQAQRTSGDAS</sequence>
<dbReference type="InterPro" id="IPR058535">
    <property type="entry name" value="MafB19-deam"/>
</dbReference>
<dbReference type="Pfam" id="PF14437">
    <property type="entry name" value="MafB19-deam"/>
    <property type="match status" value="1"/>
</dbReference>
<dbReference type="Gene3D" id="3.40.140.10">
    <property type="entry name" value="Cytidine Deaminase, domain 2"/>
    <property type="match status" value="1"/>
</dbReference>
<gene>
    <name evidence="7 9" type="primary">tadA</name>
    <name evidence="9" type="ORF">FCL40_03280</name>
</gene>
<dbReference type="PANTHER" id="PTHR11079:SF202">
    <property type="entry name" value="TRNA-SPECIFIC ADENOSINE DEAMINASE"/>
    <property type="match status" value="1"/>
</dbReference>
<dbReference type="FunFam" id="3.40.140.10:FF:000005">
    <property type="entry name" value="tRNA-specific adenosine deaminase"/>
    <property type="match status" value="1"/>
</dbReference>
<dbReference type="PANTHER" id="PTHR11079">
    <property type="entry name" value="CYTOSINE DEAMINASE FAMILY MEMBER"/>
    <property type="match status" value="1"/>
</dbReference>
<dbReference type="InterPro" id="IPR016193">
    <property type="entry name" value="Cytidine_deaminase-like"/>
</dbReference>
<evidence type="ECO:0000256" key="7">
    <source>
        <dbReference type="HAMAP-Rule" id="MF_00972"/>
    </source>
</evidence>
<feature type="domain" description="CMP/dCMP-type deaminase" evidence="8">
    <location>
        <begin position="13"/>
        <end position="124"/>
    </location>
</feature>
<feature type="binding site" evidence="7">
    <location>
        <position position="97"/>
    </location>
    <ligand>
        <name>Zn(2+)</name>
        <dbReference type="ChEBI" id="CHEBI:29105"/>
        <note>catalytic</note>
    </ligand>
</feature>
<dbReference type="AlphaFoldDB" id="A0A4U1BJM3"/>
<dbReference type="GO" id="GO:0008270">
    <property type="term" value="F:zinc ion binding"/>
    <property type="evidence" value="ECO:0007669"/>
    <property type="project" value="UniProtKB-UniRule"/>
</dbReference>
<keyword evidence="10" id="KW-1185">Reference proteome</keyword>
<feature type="binding site" evidence="7">
    <location>
        <position position="94"/>
    </location>
    <ligand>
        <name>Zn(2+)</name>
        <dbReference type="ChEBI" id="CHEBI:29105"/>
        <note>catalytic</note>
    </ligand>
</feature>
<dbReference type="InterPro" id="IPR028883">
    <property type="entry name" value="tRNA_aden_deaminase"/>
</dbReference>
<keyword evidence="3 7" id="KW-0479">Metal-binding</keyword>
<comment type="caution">
    <text evidence="9">The sequence shown here is derived from an EMBL/GenBank/DDBJ whole genome shotgun (WGS) entry which is preliminary data.</text>
</comment>
<keyword evidence="2 7" id="KW-0819">tRNA processing</keyword>
<evidence type="ECO:0000256" key="1">
    <source>
        <dbReference type="ARBA" id="ARBA00011738"/>
    </source>
</evidence>
<evidence type="ECO:0000256" key="2">
    <source>
        <dbReference type="ARBA" id="ARBA00022694"/>
    </source>
</evidence>